<keyword evidence="2" id="KW-1185">Reference proteome</keyword>
<accession>A0ACC0KKK7</accession>
<gene>
    <name evidence="1" type="ORF">MSG28_010280</name>
</gene>
<comment type="caution">
    <text evidence="1">The sequence shown here is derived from an EMBL/GenBank/DDBJ whole genome shotgun (WGS) entry which is preliminary data.</text>
</comment>
<sequence length="410" mass="47973">MPRKVSRCHQDLVQIIKKAAKIIDIHDIEYIINYGCDDVDSFFSSLYIVKIKGSRDGQKIKKNILIKWHVDQKQRACYRQLYHRDYMCHKMIIPKLLEIQENFKVIKGLKIKFPNCIHASIETDQEVIIFADLQQGFRLHSRYMKISLDHATMVMKNLAKQHALAFVLKIIYPEEFEELKKILIKDAQYSELDKIPNSMKYYYDTSVNAVLDPVYKERLEGLSPHLLTVLKSAASPTQFSTICHGDCWSNNIAFKHQGTKPVEVIFVDYQLSRYTSPVADISYFLYMSTERELLFKHYDSVIHVYYGTLAGVLRECNLKVEEVYPIEIFKQQLKEYSVLGLIEALVSMKIITADCEYATKMAEMKHKNPDHCLYDYESKNQNTFIERVNMVVDSFFHCNYSLTEIMNKCP</sequence>
<dbReference type="EMBL" id="CM046117">
    <property type="protein sequence ID" value="KAI8436825.1"/>
    <property type="molecule type" value="Genomic_DNA"/>
</dbReference>
<name>A0ACC0KKK7_CHOFU</name>
<dbReference type="Proteomes" id="UP001064048">
    <property type="component" value="Chromosome 17"/>
</dbReference>
<organism evidence="1 2">
    <name type="scientific">Choristoneura fumiferana</name>
    <name type="common">Spruce budworm moth</name>
    <name type="synonym">Archips fumiferana</name>
    <dbReference type="NCBI Taxonomy" id="7141"/>
    <lineage>
        <taxon>Eukaryota</taxon>
        <taxon>Metazoa</taxon>
        <taxon>Ecdysozoa</taxon>
        <taxon>Arthropoda</taxon>
        <taxon>Hexapoda</taxon>
        <taxon>Insecta</taxon>
        <taxon>Pterygota</taxon>
        <taxon>Neoptera</taxon>
        <taxon>Endopterygota</taxon>
        <taxon>Lepidoptera</taxon>
        <taxon>Glossata</taxon>
        <taxon>Ditrysia</taxon>
        <taxon>Tortricoidea</taxon>
        <taxon>Tortricidae</taxon>
        <taxon>Tortricinae</taxon>
        <taxon>Choristoneura</taxon>
    </lineage>
</organism>
<evidence type="ECO:0000313" key="2">
    <source>
        <dbReference type="Proteomes" id="UP001064048"/>
    </source>
</evidence>
<evidence type="ECO:0000313" key="1">
    <source>
        <dbReference type="EMBL" id="KAI8436825.1"/>
    </source>
</evidence>
<proteinExistence type="predicted"/>
<reference evidence="1 2" key="1">
    <citation type="journal article" date="2022" name="Genome Biol. Evol.">
        <title>The Spruce Budworm Genome: Reconstructing the Evolutionary History of Antifreeze Proteins.</title>
        <authorList>
            <person name="Beliveau C."/>
            <person name="Gagne P."/>
            <person name="Picq S."/>
            <person name="Vernygora O."/>
            <person name="Keeling C.I."/>
            <person name="Pinkney K."/>
            <person name="Doucet D."/>
            <person name="Wen F."/>
            <person name="Johnston J.S."/>
            <person name="Maaroufi H."/>
            <person name="Boyle B."/>
            <person name="Laroche J."/>
            <person name="Dewar K."/>
            <person name="Juretic N."/>
            <person name="Blackburn G."/>
            <person name="Nisole A."/>
            <person name="Brunet B."/>
            <person name="Brandao M."/>
            <person name="Lumley L."/>
            <person name="Duan J."/>
            <person name="Quan G."/>
            <person name="Lucarotti C.J."/>
            <person name="Roe A.D."/>
            <person name="Sperling F.A.H."/>
            <person name="Levesque R.C."/>
            <person name="Cusson M."/>
        </authorList>
    </citation>
    <scope>NUCLEOTIDE SEQUENCE [LARGE SCALE GENOMIC DNA]</scope>
    <source>
        <strain evidence="1">Glfc:IPQL:Cfum</strain>
    </source>
</reference>
<protein>
    <submittedName>
        <fullName evidence="1">Uncharacterized protein</fullName>
    </submittedName>
</protein>